<accession>A0A2S1LGE3</accession>
<dbReference type="Proteomes" id="UP000244527">
    <property type="component" value="Chromosome"/>
</dbReference>
<dbReference type="InterPro" id="IPR004888">
    <property type="entry name" value="Glycoside_hydrolase_63"/>
</dbReference>
<dbReference type="InterPro" id="IPR054491">
    <property type="entry name" value="MGH1-like_GH"/>
</dbReference>
<dbReference type="GO" id="GO:0009311">
    <property type="term" value="P:oligosaccharide metabolic process"/>
    <property type="evidence" value="ECO:0007669"/>
    <property type="project" value="InterPro"/>
</dbReference>
<organism evidence="5 6">
    <name type="scientific">Flavobacterium faecale</name>
    <dbReference type="NCBI Taxonomy" id="1355330"/>
    <lineage>
        <taxon>Bacteria</taxon>
        <taxon>Pseudomonadati</taxon>
        <taxon>Bacteroidota</taxon>
        <taxon>Flavobacteriia</taxon>
        <taxon>Flavobacteriales</taxon>
        <taxon>Flavobacteriaceae</taxon>
        <taxon>Flavobacterium</taxon>
    </lineage>
</organism>
<dbReference type="InterPro" id="IPR008928">
    <property type="entry name" value="6-hairpin_glycosidase_sf"/>
</dbReference>
<keyword evidence="6" id="KW-1185">Reference proteome</keyword>
<name>A0A2S1LGE3_9FLAO</name>
<evidence type="ECO:0000256" key="1">
    <source>
        <dbReference type="ARBA" id="ARBA00010833"/>
    </source>
</evidence>
<dbReference type="PANTHER" id="PTHR10412">
    <property type="entry name" value="MANNOSYL-OLIGOSACCHARIDE GLUCOSIDASE"/>
    <property type="match status" value="1"/>
</dbReference>
<protein>
    <recommendedName>
        <fullName evidence="4">Mannosylglycerate hydrolase MGH1-like glycoside hydrolase domain-containing protein</fullName>
    </recommendedName>
</protein>
<dbReference type="Pfam" id="PF22422">
    <property type="entry name" value="MGH1-like_GH"/>
    <property type="match status" value="1"/>
</dbReference>
<comment type="similarity">
    <text evidence="1">Belongs to the glycosyl hydrolase 63 family.</text>
</comment>
<evidence type="ECO:0000313" key="6">
    <source>
        <dbReference type="Proteomes" id="UP000244527"/>
    </source>
</evidence>
<dbReference type="Gene3D" id="1.50.10.10">
    <property type="match status" value="1"/>
</dbReference>
<dbReference type="AlphaFoldDB" id="A0A2S1LGE3"/>
<dbReference type="InterPro" id="IPR012341">
    <property type="entry name" value="6hp_glycosidase-like_sf"/>
</dbReference>
<gene>
    <name evidence="5" type="ORF">FFWV33_15150</name>
</gene>
<dbReference type="KEGG" id="ffa:FFWV33_15150"/>
<evidence type="ECO:0000259" key="4">
    <source>
        <dbReference type="Pfam" id="PF22422"/>
    </source>
</evidence>
<dbReference type="GO" id="GO:0006487">
    <property type="term" value="P:protein N-linked glycosylation"/>
    <property type="evidence" value="ECO:0007669"/>
    <property type="project" value="TreeGrafter"/>
</dbReference>
<evidence type="ECO:0000256" key="3">
    <source>
        <dbReference type="ARBA" id="ARBA00023295"/>
    </source>
</evidence>
<dbReference type="SUPFAM" id="SSF48208">
    <property type="entry name" value="Six-hairpin glycosidases"/>
    <property type="match status" value="1"/>
</dbReference>
<feature type="domain" description="Mannosylglycerate hydrolase MGH1-like glycoside hydrolase" evidence="4">
    <location>
        <begin position="84"/>
        <end position="402"/>
    </location>
</feature>
<dbReference type="PANTHER" id="PTHR10412:SF11">
    <property type="entry name" value="MANNOSYL-OLIGOSACCHARIDE GLUCOSIDASE"/>
    <property type="match status" value="1"/>
</dbReference>
<keyword evidence="2" id="KW-0378">Hydrolase</keyword>
<dbReference type="GO" id="GO:0004573">
    <property type="term" value="F:Glc3Man9GlcNAc2 oligosaccharide glucosidase activity"/>
    <property type="evidence" value="ECO:0007669"/>
    <property type="project" value="InterPro"/>
</dbReference>
<reference evidence="5 6" key="1">
    <citation type="submission" date="2017-04" db="EMBL/GenBank/DDBJ databases">
        <title>Compelte genome sequence of WV33.</title>
        <authorList>
            <person name="Lee P.C."/>
        </authorList>
    </citation>
    <scope>NUCLEOTIDE SEQUENCE [LARGE SCALE GENOMIC DNA]</scope>
    <source>
        <strain evidence="5 6">WV33</strain>
    </source>
</reference>
<dbReference type="EMBL" id="CP020918">
    <property type="protein sequence ID" value="AWG22768.1"/>
    <property type="molecule type" value="Genomic_DNA"/>
</dbReference>
<keyword evidence="3" id="KW-0326">Glycosidase</keyword>
<evidence type="ECO:0000256" key="2">
    <source>
        <dbReference type="ARBA" id="ARBA00022801"/>
    </source>
</evidence>
<evidence type="ECO:0000313" key="5">
    <source>
        <dbReference type="EMBL" id="AWG22768.1"/>
    </source>
</evidence>
<proteinExistence type="inferred from homology"/>
<sequence>MQMWNNKILKKLGIVFICFCANGLAQPKPIEIAIDKKFDANSTVLKTRLKELNSDINNYGILLDTIVTNKKLLTGYRYEQFYDWDLYFENIYMSYYGISKYNFDNLEGFLGVQESNGFIKRSFGLKPFGGDHHFKPFIAQIIVLGSRQEGNWEWARKYYKKTQLYLDHWFTYDSDKNGLAYWSGVQKGTWSGAADHSGMDNQNTRTVGLSEGVDLNCYLVRELEAMAIIADELGYKNDKKEYLAHAKKLKGLINEFLWDEKSGFYYDRNEEDGKTTFVKSVSCFTPIWAGVASKKQVKRMVEEHLLNPKEFWTKFPIPGYALTEPDYRQNYQGQKGCNWKGSTWIPTNYMICHGLMDYGYNDLAKEIANKTYNMVLNNSATREFFNAETGEGLGMNPFFGWSSLAYILPLELDLKYNPTDLKEKNIQKLSEKIGVSFK</sequence>